<keyword evidence="2" id="KW-1185">Reference proteome</keyword>
<comment type="caution">
    <text evidence="1">The sequence shown here is derived from an EMBL/GenBank/DDBJ whole genome shotgun (WGS) entry which is preliminary data.</text>
</comment>
<sequence length="67" mass="7599">MRVDRPIPCNEGKTPVGLRAFREARNRNGTARRGRAVPLPKVKLPLHRVLRAASRPSVVRRALESQY</sequence>
<evidence type="ECO:0000313" key="1">
    <source>
        <dbReference type="EMBL" id="KAJ1135128.1"/>
    </source>
</evidence>
<reference evidence="1" key="1">
    <citation type="journal article" date="2022" name="bioRxiv">
        <title>Sequencing and chromosome-scale assembly of the giantPleurodeles waltlgenome.</title>
        <authorList>
            <person name="Brown T."/>
            <person name="Elewa A."/>
            <person name="Iarovenko S."/>
            <person name="Subramanian E."/>
            <person name="Araus A.J."/>
            <person name="Petzold A."/>
            <person name="Susuki M."/>
            <person name="Suzuki K.-i.T."/>
            <person name="Hayashi T."/>
            <person name="Toyoda A."/>
            <person name="Oliveira C."/>
            <person name="Osipova E."/>
            <person name="Leigh N.D."/>
            <person name="Simon A."/>
            <person name="Yun M.H."/>
        </authorList>
    </citation>
    <scope>NUCLEOTIDE SEQUENCE</scope>
    <source>
        <strain evidence="1">20211129_DDA</strain>
        <tissue evidence="1">Liver</tissue>
    </source>
</reference>
<name>A0AAV7Q492_PLEWA</name>
<protein>
    <submittedName>
        <fullName evidence="1">Uncharacterized protein</fullName>
    </submittedName>
</protein>
<proteinExistence type="predicted"/>
<evidence type="ECO:0000313" key="2">
    <source>
        <dbReference type="Proteomes" id="UP001066276"/>
    </source>
</evidence>
<accession>A0AAV7Q492</accession>
<dbReference type="Proteomes" id="UP001066276">
    <property type="component" value="Chromosome 6"/>
</dbReference>
<dbReference type="AlphaFoldDB" id="A0AAV7Q492"/>
<dbReference type="EMBL" id="JANPWB010000010">
    <property type="protein sequence ID" value="KAJ1135128.1"/>
    <property type="molecule type" value="Genomic_DNA"/>
</dbReference>
<organism evidence="1 2">
    <name type="scientific">Pleurodeles waltl</name>
    <name type="common">Iberian ribbed newt</name>
    <dbReference type="NCBI Taxonomy" id="8319"/>
    <lineage>
        <taxon>Eukaryota</taxon>
        <taxon>Metazoa</taxon>
        <taxon>Chordata</taxon>
        <taxon>Craniata</taxon>
        <taxon>Vertebrata</taxon>
        <taxon>Euteleostomi</taxon>
        <taxon>Amphibia</taxon>
        <taxon>Batrachia</taxon>
        <taxon>Caudata</taxon>
        <taxon>Salamandroidea</taxon>
        <taxon>Salamandridae</taxon>
        <taxon>Pleurodelinae</taxon>
        <taxon>Pleurodeles</taxon>
    </lineage>
</organism>
<gene>
    <name evidence="1" type="ORF">NDU88_001573</name>
</gene>